<dbReference type="RefSeq" id="WP_047819464.1">
    <property type="nucleotide sequence ID" value="NZ_JACIEL010000029.1"/>
</dbReference>
<dbReference type="STRING" id="1348774.AB433_00115"/>
<reference evidence="1 2" key="1">
    <citation type="submission" date="2015-06" db="EMBL/GenBank/DDBJ databases">
        <authorList>
            <person name="Zeng Y."/>
            <person name="Huang Y."/>
        </authorList>
    </citation>
    <scope>NUCLEOTIDE SEQUENCE [LARGE SCALE GENOMIC DNA]</scope>
    <source>
        <strain evidence="1 2">PQ-2</strain>
    </source>
</reference>
<accession>A0A0G3XDQ4</accession>
<protein>
    <submittedName>
        <fullName evidence="1">Uncharacterized protein</fullName>
    </submittedName>
</protein>
<proteinExistence type="predicted"/>
<sequence>MNLNQLLHNHQLAQLNAQHAQSCNDRETYFDLVGHYAKRITEWRRANALSVAGWPQDERSAL</sequence>
<organism evidence="1 2">
    <name type="scientific">Croceicoccus naphthovorans</name>
    <dbReference type="NCBI Taxonomy" id="1348774"/>
    <lineage>
        <taxon>Bacteria</taxon>
        <taxon>Pseudomonadati</taxon>
        <taxon>Pseudomonadota</taxon>
        <taxon>Alphaproteobacteria</taxon>
        <taxon>Sphingomonadales</taxon>
        <taxon>Erythrobacteraceae</taxon>
        <taxon>Croceicoccus</taxon>
    </lineage>
</organism>
<keyword evidence="2" id="KW-1185">Reference proteome</keyword>
<evidence type="ECO:0000313" key="1">
    <source>
        <dbReference type="EMBL" id="AKM08766.1"/>
    </source>
</evidence>
<dbReference type="KEGG" id="cna:AB433_00115"/>
<evidence type="ECO:0000313" key="2">
    <source>
        <dbReference type="Proteomes" id="UP000035287"/>
    </source>
</evidence>
<dbReference type="AlphaFoldDB" id="A0A0G3XDQ4"/>
<dbReference type="Proteomes" id="UP000035287">
    <property type="component" value="Chromosome"/>
</dbReference>
<gene>
    <name evidence="1" type="ORF">AB433_00115</name>
</gene>
<dbReference type="EMBL" id="CP011770">
    <property type="protein sequence ID" value="AKM08766.1"/>
    <property type="molecule type" value="Genomic_DNA"/>
</dbReference>
<name>A0A0G3XDQ4_9SPHN</name>
<dbReference type="PATRIC" id="fig|1348774.3.peg.29"/>